<dbReference type="InterPro" id="IPR015231">
    <property type="entry name" value="DUF1934"/>
</dbReference>
<name>A0ABV8X5A3_9LACT</name>
<dbReference type="EMBL" id="JBHSEC010000019">
    <property type="protein sequence ID" value="MFC4410706.1"/>
    <property type="molecule type" value="Genomic_DNA"/>
</dbReference>
<gene>
    <name evidence="1" type="ORF">ACFOZY_09800</name>
</gene>
<dbReference type="InterPro" id="IPR012674">
    <property type="entry name" value="Calycin"/>
</dbReference>
<evidence type="ECO:0000313" key="2">
    <source>
        <dbReference type="Proteomes" id="UP001595817"/>
    </source>
</evidence>
<sequence length="142" mass="16004">MPQTVEKLVKIKLVTTIRHPDQETETFELWAEGRQVEKAGKTYLTYEEIQEHVTGNIKTTVKFGETEALILRSGGLTMRLPFSMASEQNGSFEGEFGTMLVTTTTLSIDHRDGRFTIEYALKSGSNHVGDYKLEFTYTEGTS</sequence>
<dbReference type="RefSeq" id="WP_378154851.1">
    <property type="nucleotide sequence ID" value="NZ_JBHSEC010000019.1"/>
</dbReference>
<organism evidence="1 2">
    <name type="scientific">Chungangia koreensis</name>
    <dbReference type="NCBI Taxonomy" id="752657"/>
    <lineage>
        <taxon>Bacteria</taxon>
        <taxon>Bacillati</taxon>
        <taxon>Bacillota</taxon>
        <taxon>Bacilli</taxon>
        <taxon>Lactobacillales</taxon>
        <taxon>Chungangia</taxon>
    </lineage>
</organism>
<dbReference type="Proteomes" id="UP001595817">
    <property type="component" value="Unassembled WGS sequence"/>
</dbReference>
<proteinExistence type="predicted"/>
<keyword evidence="2" id="KW-1185">Reference proteome</keyword>
<evidence type="ECO:0000313" key="1">
    <source>
        <dbReference type="EMBL" id="MFC4410706.1"/>
    </source>
</evidence>
<protein>
    <submittedName>
        <fullName evidence="1">DUF1934 domain-containing protein</fullName>
    </submittedName>
</protein>
<dbReference type="Pfam" id="PF09148">
    <property type="entry name" value="DUF1934"/>
    <property type="match status" value="1"/>
</dbReference>
<dbReference type="SUPFAM" id="SSF50814">
    <property type="entry name" value="Lipocalins"/>
    <property type="match status" value="1"/>
</dbReference>
<reference evidence="2" key="1">
    <citation type="journal article" date="2019" name="Int. J. Syst. Evol. Microbiol.">
        <title>The Global Catalogue of Microorganisms (GCM) 10K type strain sequencing project: providing services to taxonomists for standard genome sequencing and annotation.</title>
        <authorList>
            <consortium name="The Broad Institute Genomics Platform"/>
            <consortium name="The Broad Institute Genome Sequencing Center for Infectious Disease"/>
            <person name="Wu L."/>
            <person name="Ma J."/>
        </authorList>
    </citation>
    <scope>NUCLEOTIDE SEQUENCE [LARGE SCALE GENOMIC DNA]</scope>
    <source>
        <strain evidence="2">CCUG 59778</strain>
    </source>
</reference>
<comment type="caution">
    <text evidence="1">The sequence shown here is derived from an EMBL/GenBank/DDBJ whole genome shotgun (WGS) entry which is preliminary data.</text>
</comment>
<dbReference type="Gene3D" id="2.40.128.20">
    <property type="match status" value="1"/>
</dbReference>
<accession>A0ABV8X5A3</accession>